<feature type="region of interest" description="Disordered" evidence="1">
    <location>
        <begin position="117"/>
        <end position="157"/>
    </location>
</feature>
<dbReference type="Gene3D" id="1.10.510.10">
    <property type="entry name" value="Transferase(Phosphotransferase) domain 1"/>
    <property type="match status" value="1"/>
</dbReference>
<evidence type="ECO:0000313" key="3">
    <source>
        <dbReference type="EMBL" id="RCI16451.1"/>
    </source>
</evidence>
<dbReference type="PANTHER" id="PTHR37542">
    <property type="entry name" value="HELO DOMAIN-CONTAINING PROTEIN-RELATED"/>
    <property type="match status" value="1"/>
</dbReference>
<feature type="domain" description="Protein kinase" evidence="2">
    <location>
        <begin position="265"/>
        <end position="588"/>
    </location>
</feature>
<feature type="compositionally biased region" description="Acidic residues" evidence="1">
    <location>
        <begin position="129"/>
        <end position="144"/>
    </location>
</feature>
<evidence type="ECO:0000259" key="2">
    <source>
        <dbReference type="PROSITE" id="PS50011"/>
    </source>
</evidence>
<dbReference type="GO" id="GO:0004672">
    <property type="term" value="F:protein kinase activity"/>
    <property type="evidence" value="ECO:0007669"/>
    <property type="project" value="InterPro"/>
</dbReference>
<dbReference type="OrthoDB" id="1911848at2759"/>
<sequence length="610" mass="68495">MEGFYLELAYRGACLCIKALRNGLHYAKDAERLVLKLEMERFRLKIWGENSGLTPPGGGPASLSTRLTSISDVLARYLDGISSLLKDADVLRDRYGLTETKAQPTSSARVKGLLDKMQRSMLPSRTDQGGDEDEEEEGDVDDEAIGGLDLERKTAPSSGGFRRFRWAVRDLGKFEGLIDDLAGRISQLVQLLSESQQLKTQEDNERVNIVLVDSVDNQQTLDFLLEAVRTAPRTSPTRFRVESKAISADLAWTCVPYASRSSPQPSLSDFLLPDGYPSMKRFVTRKVKDEEDVVYLLERKDFDPDIGHDDKERLVSRLQRLVMLLSKPKTAAFRTPLAEGCINDDSGFCWWMVFRLPPPPPPPPPKKSVEPTPLSLSSLLQPKSKFRPRLEERYELASRLCTTLFELYSSSWLHKGIRSDNVLFSGSSDDDDDVLKSMLLCGFDFSRQESEWSTIDRSRSSADVAAALYRHPRYQGEAAEGYKMQYDVYSLGLVLVEIALWMPLSSFLDAKPVVGGKSSNDGPKLSPDMSVFYEPHATLLKKRVTGRVESEFRFRVGTTYYETTKFCLEFADRTMASEGDNMAPHPSLEFYNAVVVPLSRLARHEGLGGI</sequence>
<gene>
    <name evidence="3" type="ORF">L249_2478</name>
</gene>
<proteinExistence type="predicted"/>
<protein>
    <recommendedName>
        <fullName evidence="2">Protein kinase domain-containing protein</fullName>
    </recommendedName>
</protein>
<dbReference type="Pfam" id="PF14479">
    <property type="entry name" value="HeLo"/>
    <property type="match status" value="1"/>
</dbReference>
<organism evidence="3 4">
    <name type="scientific">Ophiocordyceps polyrhachis-furcata BCC 54312</name>
    <dbReference type="NCBI Taxonomy" id="1330021"/>
    <lineage>
        <taxon>Eukaryota</taxon>
        <taxon>Fungi</taxon>
        <taxon>Dikarya</taxon>
        <taxon>Ascomycota</taxon>
        <taxon>Pezizomycotina</taxon>
        <taxon>Sordariomycetes</taxon>
        <taxon>Hypocreomycetidae</taxon>
        <taxon>Hypocreales</taxon>
        <taxon>Ophiocordycipitaceae</taxon>
        <taxon>Ophiocordyceps</taxon>
    </lineage>
</organism>
<dbReference type="InterPro" id="IPR000719">
    <property type="entry name" value="Prot_kinase_dom"/>
</dbReference>
<dbReference type="InterPro" id="IPR056002">
    <property type="entry name" value="DUF7580"/>
</dbReference>
<dbReference type="GO" id="GO:0005524">
    <property type="term" value="F:ATP binding"/>
    <property type="evidence" value="ECO:0007669"/>
    <property type="project" value="InterPro"/>
</dbReference>
<reference evidence="3 4" key="1">
    <citation type="journal article" date="2015" name="BMC Genomics">
        <title>Insights from the genome of Ophiocordyceps polyrhachis-furcata to pathogenicity and host specificity in insect fungi.</title>
        <authorList>
            <person name="Wichadakul D."/>
            <person name="Kobmoo N."/>
            <person name="Ingsriswang S."/>
            <person name="Tangphatsornruang S."/>
            <person name="Chantasingh D."/>
            <person name="Luangsa-ard J.J."/>
            <person name="Eurwilaichitr L."/>
        </authorList>
    </citation>
    <scope>NUCLEOTIDE SEQUENCE [LARGE SCALE GENOMIC DNA]</scope>
    <source>
        <strain evidence="3 4">BCC 54312</strain>
    </source>
</reference>
<dbReference type="InterPro" id="IPR029498">
    <property type="entry name" value="HeLo_dom"/>
</dbReference>
<dbReference type="Pfam" id="PF24476">
    <property type="entry name" value="DUF7580"/>
    <property type="match status" value="1"/>
</dbReference>
<accession>A0A367LPX3</accession>
<keyword evidence="4" id="KW-1185">Reference proteome</keyword>
<dbReference type="PANTHER" id="PTHR37542:SF3">
    <property type="entry name" value="PRION-INHIBITION AND PROPAGATION HELO DOMAIN-CONTAINING PROTEIN"/>
    <property type="match status" value="1"/>
</dbReference>
<dbReference type="Proteomes" id="UP000253664">
    <property type="component" value="Unassembled WGS sequence"/>
</dbReference>
<evidence type="ECO:0000313" key="4">
    <source>
        <dbReference type="Proteomes" id="UP000253664"/>
    </source>
</evidence>
<evidence type="ECO:0000256" key="1">
    <source>
        <dbReference type="SAM" id="MobiDB-lite"/>
    </source>
</evidence>
<dbReference type="STRING" id="1330021.A0A367LPX3"/>
<dbReference type="AlphaFoldDB" id="A0A367LPX3"/>
<comment type="caution">
    <text evidence="3">The sequence shown here is derived from an EMBL/GenBank/DDBJ whole genome shotgun (WGS) entry which is preliminary data.</text>
</comment>
<dbReference type="Gene3D" id="1.20.120.1020">
    <property type="entry name" value="Prion-inhibition and propagation, HeLo domain"/>
    <property type="match status" value="1"/>
</dbReference>
<dbReference type="SUPFAM" id="SSF56112">
    <property type="entry name" value="Protein kinase-like (PK-like)"/>
    <property type="match status" value="1"/>
</dbReference>
<dbReference type="PROSITE" id="PS50011">
    <property type="entry name" value="PROTEIN_KINASE_DOM"/>
    <property type="match status" value="1"/>
</dbReference>
<name>A0A367LPX3_9HYPO</name>
<dbReference type="InterPro" id="IPR011009">
    <property type="entry name" value="Kinase-like_dom_sf"/>
</dbReference>
<dbReference type="InterPro" id="IPR038305">
    <property type="entry name" value="HeLo_sf"/>
</dbReference>
<dbReference type="EMBL" id="LKCN02000001">
    <property type="protein sequence ID" value="RCI16451.1"/>
    <property type="molecule type" value="Genomic_DNA"/>
</dbReference>